<sequence>NEEEDDTSNNNQPPLGDNANARNLVVDNNNAANNNVANANANVPNPLENKKARLEAKLTNGIKQISPPNFDDTTLGDGDNNWLIEMENKFAIRNFLEETKVVCGAYQFSHEASS</sequence>
<feature type="region of interest" description="Disordered" evidence="1">
    <location>
        <begin position="1"/>
        <end position="21"/>
    </location>
</feature>
<accession>A0AA38L8J3</accession>
<proteinExistence type="predicted"/>
<protein>
    <submittedName>
        <fullName evidence="2">Uncharacterized protein</fullName>
    </submittedName>
</protein>
<dbReference type="EMBL" id="JAHRHJ020000005">
    <property type="protein sequence ID" value="KAH9315814.1"/>
    <property type="molecule type" value="Genomic_DNA"/>
</dbReference>
<feature type="non-terminal residue" evidence="2">
    <location>
        <position position="1"/>
    </location>
</feature>
<dbReference type="AlphaFoldDB" id="A0AA38L8J3"/>
<evidence type="ECO:0000313" key="3">
    <source>
        <dbReference type="Proteomes" id="UP000824469"/>
    </source>
</evidence>
<evidence type="ECO:0000313" key="2">
    <source>
        <dbReference type="EMBL" id="KAH9315814.1"/>
    </source>
</evidence>
<dbReference type="Proteomes" id="UP000824469">
    <property type="component" value="Unassembled WGS sequence"/>
</dbReference>
<organism evidence="2 3">
    <name type="scientific">Taxus chinensis</name>
    <name type="common">Chinese yew</name>
    <name type="synonym">Taxus wallichiana var. chinensis</name>
    <dbReference type="NCBI Taxonomy" id="29808"/>
    <lineage>
        <taxon>Eukaryota</taxon>
        <taxon>Viridiplantae</taxon>
        <taxon>Streptophyta</taxon>
        <taxon>Embryophyta</taxon>
        <taxon>Tracheophyta</taxon>
        <taxon>Spermatophyta</taxon>
        <taxon>Pinopsida</taxon>
        <taxon>Pinidae</taxon>
        <taxon>Conifers II</taxon>
        <taxon>Cupressales</taxon>
        <taxon>Taxaceae</taxon>
        <taxon>Taxus</taxon>
    </lineage>
</organism>
<comment type="caution">
    <text evidence="2">The sequence shown here is derived from an EMBL/GenBank/DDBJ whole genome shotgun (WGS) entry which is preliminary data.</text>
</comment>
<name>A0AA38L8J3_TAXCH</name>
<keyword evidence="3" id="KW-1185">Reference proteome</keyword>
<gene>
    <name evidence="2" type="ORF">KI387_024441</name>
</gene>
<reference evidence="2 3" key="1">
    <citation type="journal article" date="2021" name="Nat. Plants">
        <title>The Taxus genome provides insights into paclitaxel biosynthesis.</title>
        <authorList>
            <person name="Xiong X."/>
            <person name="Gou J."/>
            <person name="Liao Q."/>
            <person name="Li Y."/>
            <person name="Zhou Q."/>
            <person name="Bi G."/>
            <person name="Li C."/>
            <person name="Du R."/>
            <person name="Wang X."/>
            <person name="Sun T."/>
            <person name="Guo L."/>
            <person name="Liang H."/>
            <person name="Lu P."/>
            <person name="Wu Y."/>
            <person name="Zhang Z."/>
            <person name="Ro D.K."/>
            <person name="Shang Y."/>
            <person name="Huang S."/>
            <person name="Yan J."/>
        </authorList>
    </citation>
    <scope>NUCLEOTIDE SEQUENCE [LARGE SCALE GENOMIC DNA]</scope>
    <source>
        <strain evidence="2">Ta-2019</strain>
    </source>
</reference>
<evidence type="ECO:0000256" key="1">
    <source>
        <dbReference type="SAM" id="MobiDB-lite"/>
    </source>
</evidence>